<keyword evidence="6 14" id="KW-0547">Nucleotide-binding</keyword>
<comment type="similarity">
    <text evidence="3 13">Belongs to the D-alanine--D-alanine ligase family.</text>
</comment>
<dbReference type="PROSITE" id="PS00843">
    <property type="entry name" value="DALA_DALA_LIGASE_1"/>
    <property type="match status" value="1"/>
</dbReference>
<dbReference type="PANTHER" id="PTHR23132">
    <property type="entry name" value="D-ALANINE--D-ALANINE LIGASE"/>
    <property type="match status" value="1"/>
</dbReference>
<dbReference type="Pfam" id="PF07478">
    <property type="entry name" value="Dala_Dala_lig_C"/>
    <property type="match status" value="1"/>
</dbReference>
<keyword evidence="12 13" id="KW-0961">Cell wall biogenesis/degradation</keyword>
<dbReference type="NCBIfam" id="NF002528">
    <property type="entry name" value="PRK01966.1-4"/>
    <property type="match status" value="1"/>
</dbReference>
<keyword evidence="13" id="KW-0963">Cytoplasm</keyword>
<evidence type="ECO:0000256" key="3">
    <source>
        <dbReference type="ARBA" id="ARBA00010871"/>
    </source>
</evidence>
<dbReference type="Gene3D" id="3.30.1490.20">
    <property type="entry name" value="ATP-grasp fold, A domain"/>
    <property type="match status" value="1"/>
</dbReference>
<evidence type="ECO:0000256" key="7">
    <source>
        <dbReference type="ARBA" id="ARBA00022840"/>
    </source>
</evidence>
<dbReference type="RefSeq" id="WP_377935635.1">
    <property type="nucleotide sequence ID" value="NZ_JBHUEA010000021.1"/>
</dbReference>
<dbReference type="SUPFAM" id="SSF52440">
    <property type="entry name" value="PreATP-grasp domain"/>
    <property type="match status" value="1"/>
</dbReference>
<dbReference type="NCBIfam" id="TIGR01205">
    <property type="entry name" value="D_ala_D_alaTIGR"/>
    <property type="match status" value="1"/>
</dbReference>
<dbReference type="EMBL" id="JBHUEA010000021">
    <property type="protein sequence ID" value="MFD1722489.1"/>
    <property type="molecule type" value="Genomic_DNA"/>
</dbReference>
<dbReference type="GO" id="GO:0016874">
    <property type="term" value="F:ligase activity"/>
    <property type="evidence" value="ECO:0007669"/>
    <property type="project" value="UniProtKB-KW"/>
</dbReference>
<keyword evidence="5" id="KW-0479">Metal-binding</keyword>
<keyword evidence="17" id="KW-1185">Reference proteome</keyword>
<sequence length="359" mass="38322">MAEKTRVALVFGGRSSEHSISCVTAGGVLGAIDRERFEVVPVGITRDGAFVLERDDPAAYALDGRELPEVRDDGSRVLWPESTTTRELRVQRPDGALESLGDVDVAFPILHGPYGEDGTIQGLFELIGLPYAGNGVLASALGMDKHFTKTVLQAAGVEVAPWITVTRADLVDDAFLRRRVAGLGYPAFVKPARAGSSVGVSKVDDPSGLDAALRIAFEEDSRVLIERGVRGRELEIGLLGSRTGGAPRTSAVGEIVVTGRAFYDFEAKYLGAPGIDLVCPAPLGDGERMELERIAVRTFEALGGAGLARVDVFFTDEGFVVNEVNTLPGFTPISMYPRCWQEAGVSYPELITELITLAG</sequence>
<dbReference type="SUPFAM" id="SSF56059">
    <property type="entry name" value="Glutathione synthetase ATP-binding domain-like"/>
    <property type="match status" value="1"/>
</dbReference>
<evidence type="ECO:0000256" key="13">
    <source>
        <dbReference type="HAMAP-Rule" id="MF_00047"/>
    </source>
</evidence>
<evidence type="ECO:0000256" key="4">
    <source>
        <dbReference type="ARBA" id="ARBA00022598"/>
    </source>
</evidence>
<dbReference type="HAMAP" id="MF_00047">
    <property type="entry name" value="Dala_Dala_lig"/>
    <property type="match status" value="1"/>
</dbReference>
<accession>A0ABW4LK88</accession>
<dbReference type="PIRSF" id="PIRSF039102">
    <property type="entry name" value="Ddl/VanB"/>
    <property type="match status" value="1"/>
</dbReference>
<dbReference type="InterPro" id="IPR000291">
    <property type="entry name" value="D-Ala_lig_Van_CS"/>
</dbReference>
<organism evidence="16 17">
    <name type="scientific">Amnibacterium endophyticum</name>
    <dbReference type="NCBI Taxonomy" id="2109337"/>
    <lineage>
        <taxon>Bacteria</taxon>
        <taxon>Bacillati</taxon>
        <taxon>Actinomycetota</taxon>
        <taxon>Actinomycetes</taxon>
        <taxon>Micrococcales</taxon>
        <taxon>Microbacteriaceae</taxon>
        <taxon>Amnibacterium</taxon>
    </lineage>
</organism>
<dbReference type="Proteomes" id="UP001597347">
    <property type="component" value="Unassembled WGS sequence"/>
</dbReference>
<comment type="cofactor">
    <cofactor evidence="1">
        <name>Mn(2+)</name>
        <dbReference type="ChEBI" id="CHEBI:29035"/>
    </cofactor>
</comment>
<keyword evidence="7 14" id="KW-0067">ATP-binding</keyword>
<dbReference type="InterPro" id="IPR011127">
    <property type="entry name" value="Dala_Dala_lig_N"/>
</dbReference>
<dbReference type="InterPro" id="IPR011095">
    <property type="entry name" value="Dala_Dala_lig_C"/>
</dbReference>
<name>A0ABW4LK88_9MICO</name>
<evidence type="ECO:0000313" key="17">
    <source>
        <dbReference type="Proteomes" id="UP001597347"/>
    </source>
</evidence>
<dbReference type="PROSITE" id="PS00844">
    <property type="entry name" value="DALA_DALA_LIGASE_2"/>
    <property type="match status" value="1"/>
</dbReference>
<dbReference type="InterPro" id="IPR011761">
    <property type="entry name" value="ATP-grasp"/>
</dbReference>
<comment type="caution">
    <text evidence="16">The sequence shown here is derived from an EMBL/GenBank/DDBJ whole genome shotgun (WGS) entry which is preliminary data.</text>
</comment>
<dbReference type="EC" id="6.3.2.4" evidence="13"/>
<keyword evidence="8" id="KW-0460">Magnesium</keyword>
<evidence type="ECO:0000256" key="12">
    <source>
        <dbReference type="ARBA" id="ARBA00023316"/>
    </source>
</evidence>
<comment type="function">
    <text evidence="13">Cell wall formation.</text>
</comment>
<evidence type="ECO:0000256" key="9">
    <source>
        <dbReference type="ARBA" id="ARBA00022960"/>
    </source>
</evidence>
<dbReference type="Pfam" id="PF01820">
    <property type="entry name" value="Dala_Dala_lig_N"/>
    <property type="match status" value="1"/>
</dbReference>
<dbReference type="PROSITE" id="PS50975">
    <property type="entry name" value="ATP_GRASP"/>
    <property type="match status" value="1"/>
</dbReference>
<comment type="subcellular location">
    <subcellularLocation>
        <location evidence="13">Cytoplasm</location>
    </subcellularLocation>
</comment>
<evidence type="ECO:0000256" key="2">
    <source>
        <dbReference type="ARBA" id="ARBA00001946"/>
    </source>
</evidence>
<reference evidence="17" key="1">
    <citation type="journal article" date="2019" name="Int. J. Syst. Evol. Microbiol.">
        <title>The Global Catalogue of Microorganisms (GCM) 10K type strain sequencing project: providing services to taxonomists for standard genome sequencing and annotation.</title>
        <authorList>
            <consortium name="The Broad Institute Genomics Platform"/>
            <consortium name="The Broad Institute Genome Sequencing Center for Infectious Disease"/>
            <person name="Wu L."/>
            <person name="Ma J."/>
        </authorList>
    </citation>
    <scope>NUCLEOTIDE SEQUENCE [LARGE SCALE GENOMIC DNA]</scope>
    <source>
        <strain evidence="17">CGMCC 1.12471</strain>
    </source>
</reference>
<gene>
    <name evidence="13" type="primary">ddl</name>
    <name evidence="16" type="ORF">ACFSBI_13100</name>
</gene>
<evidence type="ECO:0000256" key="8">
    <source>
        <dbReference type="ARBA" id="ARBA00022842"/>
    </source>
</evidence>
<comment type="cofactor">
    <cofactor evidence="2">
        <name>Mg(2+)</name>
        <dbReference type="ChEBI" id="CHEBI:18420"/>
    </cofactor>
</comment>
<evidence type="ECO:0000256" key="5">
    <source>
        <dbReference type="ARBA" id="ARBA00022723"/>
    </source>
</evidence>
<keyword evidence="9 13" id="KW-0133">Cell shape</keyword>
<evidence type="ECO:0000256" key="11">
    <source>
        <dbReference type="ARBA" id="ARBA00023211"/>
    </source>
</evidence>
<dbReference type="InterPro" id="IPR005905">
    <property type="entry name" value="D_ala_D_ala"/>
</dbReference>
<keyword evidence="10 13" id="KW-0573">Peptidoglycan synthesis</keyword>
<evidence type="ECO:0000256" key="10">
    <source>
        <dbReference type="ARBA" id="ARBA00022984"/>
    </source>
</evidence>
<dbReference type="InterPro" id="IPR016185">
    <property type="entry name" value="PreATP-grasp_dom_sf"/>
</dbReference>
<evidence type="ECO:0000313" key="16">
    <source>
        <dbReference type="EMBL" id="MFD1722489.1"/>
    </source>
</evidence>
<proteinExistence type="inferred from homology"/>
<evidence type="ECO:0000256" key="14">
    <source>
        <dbReference type="PROSITE-ProRule" id="PRU00409"/>
    </source>
</evidence>
<evidence type="ECO:0000256" key="6">
    <source>
        <dbReference type="ARBA" id="ARBA00022741"/>
    </source>
</evidence>
<comment type="catalytic activity">
    <reaction evidence="13">
        <text>2 D-alanine + ATP = D-alanyl-D-alanine + ADP + phosphate + H(+)</text>
        <dbReference type="Rhea" id="RHEA:11224"/>
        <dbReference type="ChEBI" id="CHEBI:15378"/>
        <dbReference type="ChEBI" id="CHEBI:30616"/>
        <dbReference type="ChEBI" id="CHEBI:43474"/>
        <dbReference type="ChEBI" id="CHEBI:57416"/>
        <dbReference type="ChEBI" id="CHEBI:57822"/>
        <dbReference type="ChEBI" id="CHEBI:456216"/>
        <dbReference type="EC" id="6.3.2.4"/>
    </reaction>
</comment>
<dbReference type="Gene3D" id="3.30.470.20">
    <property type="entry name" value="ATP-grasp fold, B domain"/>
    <property type="match status" value="1"/>
</dbReference>
<evidence type="ECO:0000259" key="15">
    <source>
        <dbReference type="PROSITE" id="PS50975"/>
    </source>
</evidence>
<dbReference type="PANTHER" id="PTHR23132:SF25">
    <property type="entry name" value="D-ALANINE--D-ALANINE LIGASE A"/>
    <property type="match status" value="1"/>
</dbReference>
<keyword evidence="11" id="KW-0464">Manganese</keyword>
<comment type="pathway">
    <text evidence="13">Cell wall biogenesis; peptidoglycan biosynthesis.</text>
</comment>
<evidence type="ECO:0000256" key="1">
    <source>
        <dbReference type="ARBA" id="ARBA00001936"/>
    </source>
</evidence>
<feature type="domain" description="ATP-grasp" evidence="15">
    <location>
        <begin position="149"/>
        <end position="356"/>
    </location>
</feature>
<dbReference type="InterPro" id="IPR013815">
    <property type="entry name" value="ATP_grasp_subdomain_1"/>
</dbReference>
<protein>
    <recommendedName>
        <fullName evidence="13">D-alanine--D-alanine ligase</fullName>
        <ecNumber evidence="13">6.3.2.4</ecNumber>
    </recommendedName>
    <alternativeName>
        <fullName evidence="13">D-Ala-D-Ala ligase</fullName>
    </alternativeName>
    <alternativeName>
        <fullName evidence="13">D-alanylalanine synthetase</fullName>
    </alternativeName>
</protein>
<keyword evidence="4 13" id="KW-0436">Ligase</keyword>
<dbReference type="Gene3D" id="3.40.50.20">
    <property type="match status" value="1"/>
</dbReference>